<gene>
    <name evidence="11" type="ORF">BGM30_16830</name>
</gene>
<evidence type="ECO:0000256" key="4">
    <source>
        <dbReference type="ARBA" id="ARBA00022695"/>
    </source>
</evidence>
<organism evidence="11 12">
    <name type="scientific">Microcystis aeruginosa NIES-298</name>
    <dbReference type="NCBI Taxonomy" id="449468"/>
    <lineage>
        <taxon>Bacteria</taxon>
        <taxon>Bacillati</taxon>
        <taxon>Cyanobacteriota</taxon>
        <taxon>Cyanophyceae</taxon>
        <taxon>Oscillatoriophycideae</taxon>
        <taxon>Chroococcales</taxon>
        <taxon>Microcystaceae</taxon>
        <taxon>Microcystis</taxon>
    </lineage>
</organism>
<evidence type="ECO:0000256" key="7">
    <source>
        <dbReference type="ARBA" id="ARBA00022840"/>
    </source>
</evidence>
<dbReference type="InterPro" id="IPR002934">
    <property type="entry name" value="Polymerase_NTP_transf_dom"/>
</dbReference>
<dbReference type="PANTHER" id="PTHR33571:SF12">
    <property type="entry name" value="BSL3053 PROTEIN"/>
    <property type="match status" value="1"/>
</dbReference>
<dbReference type="CDD" id="cd05403">
    <property type="entry name" value="NT_KNTase_like"/>
    <property type="match status" value="1"/>
</dbReference>
<name>A0A2H6BR11_MICAE</name>
<keyword evidence="8" id="KW-0460">Magnesium</keyword>
<evidence type="ECO:0000256" key="3">
    <source>
        <dbReference type="ARBA" id="ARBA00022679"/>
    </source>
</evidence>
<accession>A0A2H6BR11</accession>
<evidence type="ECO:0000256" key="1">
    <source>
        <dbReference type="ARBA" id="ARBA00001946"/>
    </source>
</evidence>
<dbReference type="PANTHER" id="PTHR33571">
    <property type="entry name" value="SSL8005 PROTEIN"/>
    <property type="match status" value="1"/>
</dbReference>
<comment type="caution">
    <text evidence="11">The sequence shown here is derived from an EMBL/GenBank/DDBJ whole genome shotgun (WGS) entry which is preliminary data.</text>
</comment>
<evidence type="ECO:0000259" key="10">
    <source>
        <dbReference type="Pfam" id="PF01909"/>
    </source>
</evidence>
<proteinExistence type="inferred from homology"/>
<dbReference type="Gene3D" id="3.30.460.10">
    <property type="entry name" value="Beta Polymerase, domain 2"/>
    <property type="match status" value="1"/>
</dbReference>
<evidence type="ECO:0000256" key="2">
    <source>
        <dbReference type="ARBA" id="ARBA00022649"/>
    </source>
</evidence>
<dbReference type="Proteomes" id="UP000236321">
    <property type="component" value="Unassembled WGS sequence"/>
</dbReference>
<dbReference type="GO" id="GO:0016779">
    <property type="term" value="F:nucleotidyltransferase activity"/>
    <property type="evidence" value="ECO:0007669"/>
    <property type="project" value="UniProtKB-KW"/>
</dbReference>
<keyword evidence="2" id="KW-1277">Toxin-antitoxin system</keyword>
<evidence type="ECO:0000313" key="11">
    <source>
        <dbReference type="EMBL" id="GBD52590.1"/>
    </source>
</evidence>
<keyword evidence="3" id="KW-0808">Transferase</keyword>
<comment type="similarity">
    <text evidence="9">Belongs to the MntA antitoxin family.</text>
</comment>
<keyword evidence="4" id="KW-0548">Nucleotidyltransferase</keyword>
<comment type="cofactor">
    <cofactor evidence="1">
        <name>Mg(2+)</name>
        <dbReference type="ChEBI" id="CHEBI:18420"/>
    </cofactor>
</comment>
<feature type="domain" description="Polymerase nucleotidyl transferase" evidence="10">
    <location>
        <begin position="23"/>
        <end position="95"/>
    </location>
</feature>
<dbReference type="GO" id="GO:0005524">
    <property type="term" value="F:ATP binding"/>
    <property type="evidence" value="ECO:0007669"/>
    <property type="project" value="UniProtKB-KW"/>
</dbReference>
<evidence type="ECO:0000256" key="8">
    <source>
        <dbReference type="ARBA" id="ARBA00022842"/>
    </source>
</evidence>
<dbReference type="EMBL" id="BEYQ01000005">
    <property type="protein sequence ID" value="GBD52590.1"/>
    <property type="molecule type" value="Genomic_DNA"/>
</dbReference>
<evidence type="ECO:0000256" key="6">
    <source>
        <dbReference type="ARBA" id="ARBA00022741"/>
    </source>
</evidence>
<keyword evidence="7" id="KW-0067">ATP-binding</keyword>
<evidence type="ECO:0000256" key="9">
    <source>
        <dbReference type="ARBA" id="ARBA00038276"/>
    </source>
</evidence>
<evidence type="ECO:0000256" key="5">
    <source>
        <dbReference type="ARBA" id="ARBA00022723"/>
    </source>
</evidence>
<keyword evidence="5" id="KW-0479">Metal-binding</keyword>
<dbReference type="GO" id="GO:0046872">
    <property type="term" value="F:metal ion binding"/>
    <property type="evidence" value="ECO:0007669"/>
    <property type="project" value="UniProtKB-KW"/>
</dbReference>
<protein>
    <submittedName>
        <fullName evidence="11">DNA polymerase beta domain</fullName>
    </submittedName>
</protein>
<dbReference type="InterPro" id="IPR052038">
    <property type="entry name" value="Type-VII_TA_antitoxin"/>
</dbReference>
<dbReference type="RefSeq" id="WP_002774778.1">
    <property type="nucleotide sequence ID" value="NZ_BEIU01000007.1"/>
</dbReference>
<evidence type="ECO:0000313" key="12">
    <source>
        <dbReference type="Proteomes" id="UP000236321"/>
    </source>
</evidence>
<reference evidence="12" key="1">
    <citation type="submission" date="2017-12" db="EMBL/GenBank/DDBJ databases">
        <title>Improved Draft Genome Sequence of Microcystis aeruginosa NIES-298, a Microcystin-Producing Cyanobacterium from Lake Kasumigaura, Japan.</title>
        <authorList>
            <person name="Yamaguchi H."/>
            <person name="Suzuki S."/>
            <person name="Kawachi M."/>
        </authorList>
    </citation>
    <scope>NUCLEOTIDE SEQUENCE [LARGE SCALE GENOMIC DNA]</scope>
    <source>
        <strain evidence="12">NIES-298</strain>
    </source>
</reference>
<dbReference type="AlphaFoldDB" id="A0A2H6BR11"/>
<dbReference type="SUPFAM" id="SSF81301">
    <property type="entry name" value="Nucleotidyltransferase"/>
    <property type="match status" value="1"/>
</dbReference>
<dbReference type="Pfam" id="PF01909">
    <property type="entry name" value="NTP_transf_2"/>
    <property type="match status" value="1"/>
</dbReference>
<dbReference type="InterPro" id="IPR043519">
    <property type="entry name" value="NT_sf"/>
</dbReference>
<sequence length="108" mass="12144">MKIEELLKNKREKIIAIAAKHGANNVRIFGSVARGEADEKSDIDLLIDYCSERRSSWFPLPLIRELEALLGGKVDIVTEQGLKDRIRERVLKEAIPLGEMIPNACGIF</sequence>
<keyword evidence="6" id="KW-0547">Nucleotide-binding</keyword>